<keyword evidence="3" id="KW-0269">Exonuclease</keyword>
<dbReference type="RefSeq" id="WP_048380822.1">
    <property type="nucleotide sequence ID" value="NZ_FNRS01000001.1"/>
</dbReference>
<organism evidence="5 7">
    <name type="scientific">Pseudomonas taetrolens</name>
    <dbReference type="NCBI Taxonomy" id="47884"/>
    <lineage>
        <taxon>Bacteria</taxon>
        <taxon>Pseudomonadati</taxon>
        <taxon>Pseudomonadota</taxon>
        <taxon>Gammaproteobacteria</taxon>
        <taxon>Pseudomonadales</taxon>
        <taxon>Pseudomonadaceae</taxon>
        <taxon>Pseudomonas</taxon>
    </lineage>
</organism>
<dbReference type="AlphaFoldDB" id="A0A0J6JL82"/>
<evidence type="ECO:0000256" key="3">
    <source>
        <dbReference type="ARBA" id="ARBA00022839"/>
    </source>
</evidence>
<dbReference type="Proteomes" id="UP000183155">
    <property type="component" value="Unassembled WGS sequence"/>
</dbReference>
<dbReference type="PATRIC" id="fig|47884.3.peg.2474"/>
<dbReference type="Proteomes" id="UP000036395">
    <property type="component" value="Unassembled WGS sequence"/>
</dbReference>
<evidence type="ECO:0000259" key="4">
    <source>
        <dbReference type="SMART" id="SM00479"/>
    </source>
</evidence>
<dbReference type="SMART" id="SM00479">
    <property type="entry name" value="EXOIII"/>
    <property type="match status" value="1"/>
</dbReference>
<reference evidence="5 7" key="1">
    <citation type="submission" date="2015-02" db="EMBL/GenBank/DDBJ databases">
        <title>Pseudomonas helleri sp. nov. and Pseudomonas weihenstephanensis sp. nov., isolated from raw cows milk.</title>
        <authorList>
            <person name="von Neubeck M."/>
            <person name="Huptas C."/>
            <person name="Wenning M."/>
            <person name="Scherer S."/>
        </authorList>
    </citation>
    <scope>NUCLEOTIDE SEQUENCE [LARGE SCALE GENOMIC DNA]</scope>
    <source>
        <strain evidence="5 7">DSM 21104</strain>
    </source>
</reference>
<dbReference type="GO" id="GO:0003676">
    <property type="term" value="F:nucleic acid binding"/>
    <property type="evidence" value="ECO:0007669"/>
    <property type="project" value="InterPro"/>
</dbReference>
<accession>A0A0J6JL82</accession>
<proteinExistence type="predicted"/>
<evidence type="ECO:0000313" key="7">
    <source>
        <dbReference type="Proteomes" id="UP000036395"/>
    </source>
</evidence>
<dbReference type="GO" id="GO:0008408">
    <property type="term" value="F:3'-5' exonuclease activity"/>
    <property type="evidence" value="ECO:0007669"/>
    <property type="project" value="TreeGrafter"/>
</dbReference>
<feature type="domain" description="Exonuclease" evidence="4">
    <location>
        <begin position="41"/>
        <end position="211"/>
    </location>
</feature>
<dbReference type="GO" id="GO:0005829">
    <property type="term" value="C:cytosol"/>
    <property type="evidence" value="ECO:0007669"/>
    <property type="project" value="TreeGrafter"/>
</dbReference>
<keyword evidence="8" id="KW-1185">Reference proteome</keyword>
<dbReference type="SUPFAM" id="SSF53098">
    <property type="entry name" value="Ribonuclease H-like"/>
    <property type="match status" value="1"/>
</dbReference>
<dbReference type="EMBL" id="FNRS01000001">
    <property type="protein sequence ID" value="SEB52027.1"/>
    <property type="molecule type" value="Genomic_DNA"/>
</dbReference>
<name>A0A0J6JL82_PSETA</name>
<dbReference type="EMBL" id="JYLA01000004">
    <property type="protein sequence ID" value="KMM84587.1"/>
    <property type="molecule type" value="Genomic_DNA"/>
</dbReference>
<dbReference type="OrthoDB" id="5497329at2"/>
<evidence type="ECO:0000313" key="5">
    <source>
        <dbReference type="EMBL" id="KMM84587.1"/>
    </source>
</evidence>
<gene>
    <name evidence="6" type="ORF">SAMN04490203_0494</name>
    <name evidence="5" type="ORF">TU78_10220</name>
</gene>
<evidence type="ECO:0000313" key="8">
    <source>
        <dbReference type="Proteomes" id="UP000183155"/>
    </source>
</evidence>
<reference evidence="6 8" key="2">
    <citation type="submission" date="2016-10" db="EMBL/GenBank/DDBJ databases">
        <authorList>
            <person name="Varghese N."/>
            <person name="Submissions S."/>
        </authorList>
    </citation>
    <scope>NUCLEOTIDE SEQUENCE [LARGE SCALE GENOMIC DNA]</scope>
    <source>
        <strain evidence="6 8">BS3652</strain>
    </source>
</reference>
<protein>
    <submittedName>
        <fullName evidence="5">DNA polymerase III subunit epsilon</fullName>
    </submittedName>
    <submittedName>
        <fullName evidence="6">DNA polymerase-3 subunit epsilon</fullName>
    </submittedName>
</protein>
<sequence>MSFLSWLLPRKKPVLSLEQQQRVLQLPPAAGWSDMSLRQQRWVVVDLETSGLNLNRDQVLSIGATVIEDGAIDLGQSFERTLLRAHTPLNPSVLLHGLGPGAIAAGSDPAQALLDFLAFVGESPLLAFHAPFDQHMLARALKDSLDYRLQHPFMDVAMLAPMLCPQVTQRDAGLDRWIEHFNLQIENRHNASADALATAELALILFSRARAQGIHSPLALQQRLNQWQRRKQVHSF</sequence>
<evidence type="ECO:0000256" key="1">
    <source>
        <dbReference type="ARBA" id="ARBA00022722"/>
    </source>
</evidence>
<keyword evidence="2" id="KW-0378">Hydrolase</keyword>
<dbReference type="GO" id="GO:0006259">
    <property type="term" value="P:DNA metabolic process"/>
    <property type="evidence" value="ECO:0007669"/>
    <property type="project" value="UniProtKB-ARBA"/>
</dbReference>
<dbReference type="InterPro" id="IPR036397">
    <property type="entry name" value="RNaseH_sf"/>
</dbReference>
<evidence type="ECO:0000313" key="6">
    <source>
        <dbReference type="EMBL" id="SEB52027.1"/>
    </source>
</evidence>
<dbReference type="PANTHER" id="PTHR30231">
    <property type="entry name" value="DNA POLYMERASE III SUBUNIT EPSILON"/>
    <property type="match status" value="1"/>
</dbReference>
<dbReference type="PANTHER" id="PTHR30231:SF4">
    <property type="entry name" value="PROTEIN NEN2"/>
    <property type="match status" value="1"/>
</dbReference>
<comment type="caution">
    <text evidence="5">The sequence shown here is derived from an EMBL/GenBank/DDBJ whole genome shotgun (WGS) entry which is preliminary data.</text>
</comment>
<dbReference type="Pfam" id="PF00929">
    <property type="entry name" value="RNase_T"/>
    <property type="match status" value="1"/>
</dbReference>
<dbReference type="CDD" id="cd06127">
    <property type="entry name" value="DEDDh"/>
    <property type="match status" value="1"/>
</dbReference>
<dbReference type="Gene3D" id="3.30.420.10">
    <property type="entry name" value="Ribonuclease H-like superfamily/Ribonuclease H"/>
    <property type="match status" value="1"/>
</dbReference>
<evidence type="ECO:0000256" key="2">
    <source>
        <dbReference type="ARBA" id="ARBA00022801"/>
    </source>
</evidence>
<dbReference type="InterPro" id="IPR013520">
    <property type="entry name" value="Ribonucl_H"/>
</dbReference>
<keyword evidence="1" id="KW-0540">Nuclease</keyword>
<dbReference type="STRING" id="47884.SAMN04490203_0494"/>
<dbReference type="InterPro" id="IPR012337">
    <property type="entry name" value="RNaseH-like_sf"/>
</dbReference>